<dbReference type="GO" id="GO:0031380">
    <property type="term" value="C:nuclear RNA-directed RNA polymerase complex"/>
    <property type="evidence" value="ECO:0007669"/>
    <property type="project" value="TreeGrafter"/>
</dbReference>
<dbReference type="Proteomes" id="UP000298663">
    <property type="component" value="Unassembled WGS sequence"/>
</dbReference>
<evidence type="ECO:0000313" key="15">
    <source>
        <dbReference type="EMBL" id="TKR94600.1"/>
    </source>
</evidence>
<evidence type="ECO:0000256" key="6">
    <source>
        <dbReference type="ARBA" id="ARBA00022884"/>
    </source>
</evidence>
<evidence type="ECO:0000259" key="10">
    <source>
        <dbReference type="Pfam" id="PF05183"/>
    </source>
</evidence>
<proteinExistence type="inferred from homology"/>
<name>A0A4U5PDZ0_STECR</name>
<dbReference type="PANTHER" id="PTHR23079">
    <property type="entry name" value="RNA-DEPENDENT RNA POLYMERASE"/>
    <property type="match status" value="1"/>
</dbReference>
<gene>
    <name evidence="15" type="ORF">L596_008863</name>
</gene>
<reference evidence="15 16" key="1">
    <citation type="journal article" date="2015" name="Genome Biol.">
        <title>Comparative genomics of Steinernema reveals deeply conserved gene regulatory networks.</title>
        <authorList>
            <person name="Dillman A.R."/>
            <person name="Macchietto M."/>
            <person name="Porter C.F."/>
            <person name="Rogers A."/>
            <person name="Williams B."/>
            <person name="Antoshechkin I."/>
            <person name="Lee M.M."/>
            <person name="Goodwin Z."/>
            <person name="Lu X."/>
            <person name="Lewis E.E."/>
            <person name="Goodrich-Blair H."/>
            <person name="Stock S.P."/>
            <person name="Adams B.J."/>
            <person name="Sternberg P.W."/>
            <person name="Mortazavi A."/>
        </authorList>
    </citation>
    <scope>NUCLEOTIDE SEQUENCE [LARGE SCALE GENOMIC DNA]</scope>
    <source>
        <strain evidence="15 16">ALL</strain>
    </source>
</reference>
<dbReference type="InterPro" id="IPR056654">
    <property type="entry name" value="DUF7752"/>
</dbReference>
<evidence type="ECO:0000256" key="7">
    <source>
        <dbReference type="ARBA" id="ARBA00023158"/>
    </source>
</evidence>
<accession>A0A4U5PDZ0</accession>
<dbReference type="InterPro" id="IPR057596">
    <property type="entry name" value="RDRP_core"/>
</dbReference>
<feature type="domain" description="PH-like" evidence="13">
    <location>
        <begin position="178"/>
        <end position="377"/>
    </location>
</feature>
<dbReference type="STRING" id="34508.A0A4U5PDZ0"/>
<reference evidence="15 16" key="2">
    <citation type="journal article" date="2019" name="G3 (Bethesda)">
        <title>Hybrid Assembly of the Genome of the Entomopathogenic Nematode Steinernema carpocapsae Identifies the X-Chromosome.</title>
        <authorList>
            <person name="Serra L."/>
            <person name="Macchietto M."/>
            <person name="Macias-Munoz A."/>
            <person name="McGill C.J."/>
            <person name="Rodriguez I.M."/>
            <person name="Rodriguez B."/>
            <person name="Murad R."/>
            <person name="Mortazavi A."/>
        </authorList>
    </citation>
    <scope>NUCLEOTIDE SEQUENCE [LARGE SCALE GENOMIC DNA]</scope>
    <source>
        <strain evidence="15 16">ALL</strain>
    </source>
</reference>
<evidence type="ECO:0000256" key="8">
    <source>
        <dbReference type="ARBA" id="ARBA00048744"/>
    </source>
</evidence>
<dbReference type="EC" id="2.7.7.48" evidence="2"/>
<keyword evidence="6" id="KW-0694">RNA-binding</keyword>
<dbReference type="Pfam" id="PF26253">
    <property type="entry name" value="RdRP_head"/>
    <property type="match status" value="1"/>
</dbReference>
<evidence type="ECO:0000256" key="5">
    <source>
        <dbReference type="ARBA" id="ARBA00022695"/>
    </source>
</evidence>
<keyword evidence="4" id="KW-0808">Transferase</keyword>
<dbReference type="GO" id="GO:0030422">
    <property type="term" value="P:siRNA processing"/>
    <property type="evidence" value="ECO:0007669"/>
    <property type="project" value="TreeGrafter"/>
</dbReference>
<organism evidence="15 16">
    <name type="scientific">Steinernema carpocapsae</name>
    <name type="common">Entomopathogenic nematode</name>
    <dbReference type="NCBI Taxonomy" id="34508"/>
    <lineage>
        <taxon>Eukaryota</taxon>
        <taxon>Metazoa</taxon>
        <taxon>Ecdysozoa</taxon>
        <taxon>Nematoda</taxon>
        <taxon>Chromadorea</taxon>
        <taxon>Rhabditida</taxon>
        <taxon>Tylenchina</taxon>
        <taxon>Panagrolaimomorpha</taxon>
        <taxon>Strongyloidoidea</taxon>
        <taxon>Steinernematidae</taxon>
        <taxon>Steinernema</taxon>
    </lineage>
</organism>
<evidence type="ECO:0000259" key="14">
    <source>
        <dbReference type="Pfam" id="PF26253"/>
    </source>
</evidence>
<evidence type="ECO:0000259" key="13">
    <source>
        <dbReference type="Pfam" id="PF25359"/>
    </source>
</evidence>
<dbReference type="InterPro" id="IPR056053">
    <property type="entry name" value="DUF7636"/>
</dbReference>
<evidence type="ECO:0000256" key="9">
    <source>
        <dbReference type="SAM" id="MobiDB-lite"/>
    </source>
</evidence>
<sequence length="1640" mass="188909">MQRLRDKRAVFFLRHPVFVSETDRSFTTNELEMAPLCLASTAVMDVKARDAPSKKAPRVFPESDDSDLVRIITEAERDRRMQLKLDKADFQKKVIHEMSADIAGCSASCKRVSEVPGNVNGVPKSAHFEVELTAPEWDRAFFPMVHNFLQISKDYAETKKANALMQVSNPTLLREDFEPTNKLLPLQSFAFGCMRSPFEFTNHHEFHSSESNAELLHDYFNHCREEPNHKEAMTIDFNHDLGDSFVKFASEEGNGYFVYMLKLIYNKVRRIIVNFERLDSTTSTVHGVKLFLLFNNPIEVRRSQKIKGRKGDSYWRFDTNGDRCLTWNNNEERQAIIADCLNLKLQFEKLEKNVLYNILSRLRRRCNVILEFSSVQEVPFKGHVDRPMFGDHAIARKLKEMDKYDVNYLIEALCSRGAVINDQFLESEKTRDDYVEMILEDYERNSFITIAALERILNIIDEHLEVRDIHLLYRTCFNEEAAHEKDLKETEERRKADGFLKVRKIVITPTRVLFVVPEMMMGNKFLREYDPDGLYSLRVAFRDDSGLKMNNSNVGSQLVEKTIRESFKGVMVAGKEFVWIGSSNSQMRDHGCYFLLNQTRDMRKILMEKTGEFDEKDPIKAQARFGQRFTQARAVPFDLSRDDYDFFDDIKGGEDENGERYTFSDGVGSISVHFARRIAEALKLQNFVPSVYQIRFRGIKGIVTLDPNLDYYRDHAKKYGIQERRKHHRFDLQIAFRKSQDKFNARVDVEIDIVKFSTPTPMQLNRPMINIMDQVTAMQSEASHRRMCARVHQLLDQQLSDLGKCLVDEHKAREKLFDIPRRVDVHLLTLEKGFHLTEEPFFRSLIQCHVHTTLNRLRAKNQVQIPFNKGRMMFGVIDESGGLQYGQIFCQVTNNLQLKTPGVTAAKTILTGPVLMTKNPQNVAGDMRMFNAVDIPELRHLVDVVVFPRYGPRPHPDQMAGSDLDGDEYAVIWDPELFFDRNEEPIEFPKPKKPVPPADADSTDLVINHIVNYIQQDSIGVISYAFLVNSDLYGIDSEVCKRIARKHSMAVDFPKTGVPPQKLTREPDEDNNVPPEKPDRYPDFMEKSGRDPDYVSAGLNGQIYRRSKEIQGILQFTVGHQESRAPEPDPDFLVEGWKTYELDAREAMDAYNASIRALLDNYGVKDEAELFTGNISNARNRLSDKDNDDMSLFNTNYAIEQRVSTIFQTHREQFFDKCGGYMELTVSDMTFIPTAPKINSRDLERRLCTEISPEMKKRASAYYQVCYTLQPKRESRRILSFPWIAYDVLAEIKKENYARKIRNQELRIDIGRPIMSRLDDYIKEYLKHPRFAAFAKALVFDKVCHRYATVYPALTELFFVLWQFGFEQKIFDGCILPENLFYLFLLFAVSTENPFLEKIPADANVKAMEKRDLHARIGGMGGPLMDFLEYLCTREFQSQLFVSFNEIGVDDCLQGATLASLSRAAIHTYYRITFSGMFFALPQLGADHSKNPSTKEQKFDTSGVRVYEIDPFVIEVPSFAKEEGKLDELTQMLKLRTGMQHLVVRIKFIVRKTGNLRLLVSGIGSLEAIEALRDVVSIKPNLRSGSATVVAKAHLMADMVYAKIMGSDNFGGGPFGYCHDISDIKKATPRKKPIRKDLRN</sequence>
<dbReference type="GO" id="GO:0003968">
    <property type="term" value="F:RNA-directed RNA polymerase activity"/>
    <property type="evidence" value="ECO:0007669"/>
    <property type="project" value="UniProtKB-KW"/>
</dbReference>
<dbReference type="InterPro" id="IPR058752">
    <property type="entry name" value="RDRP_C_head"/>
</dbReference>
<dbReference type="InterPro" id="IPR007855">
    <property type="entry name" value="RDRP"/>
</dbReference>
<feature type="region of interest" description="Disordered" evidence="9">
    <location>
        <begin position="1054"/>
        <end position="1092"/>
    </location>
</feature>
<dbReference type="OrthoDB" id="6513042at2759"/>
<feature type="compositionally biased region" description="Basic and acidic residues" evidence="9">
    <location>
        <begin position="1076"/>
        <end position="1092"/>
    </location>
</feature>
<evidence type="ECO:0000256" key="2">
    <source>
        <dbReference type="ARBA" id="ARBA00012494"/>
    </source>
</evidence>
<evidence type="ECO:0000256" key="1">
    <source>
        <dbReference type="ARBA" id="ARBA00005762"/>
    </source>
</evidence>
<evidence type="ECO:0000256" key="3">
    <source>
        <dbReference type="ARBA" id="ARBA00022484"/>
    </source>
</evidence>
<dbReference type="Pfam" id="PF25359">
    <property type="entry name" value="PH_met_RdRP"/>
    <property type="match status" value="1"/>
</dbReference>
<protein>
    <recommendedName>
        <fullName evidence="2">RNA-directed RNA polymerase</fullName>
        <ecNumber evidence="2">2.7.7.48</ecNumber>
    </recommendedName>
</protein>
<keyword evidence="7" id="KW-0943">RNA-mediated gene silencing</keyword>
<dbReference type="InterPro" id="IPR057493">
    <property type="entry name" value="PH_RdRP-assoc"/>
</dbReference>
<feature type="domain" description="DUF7752" evidence="12">
    <location>
        <begin position="1347"/>
        <end position="1444"/>
    </location>
</feature>
<dbReference type="Pfam" id="PF24934">
    <property type="entry name" value="DUF7752"/>
    <property type="match status" value="1"/>
</dbReference>
<dbReference type="EMBL" id="AZBU02000002">
    <property type="protein sequence ID" value="TKR94600.1"/>
    <property type="molecule type" value="Genomic_DNA"/>
</dbReference>
<dbReference type="Pfam" id="PF05183">
    <property type="entry name" value="RdRP"/>
    <property type="match status" value="1"/>
</dbReference>
<evidence type="ECO:0000259" key="12">
    <source>
        <dbReference type="Pfam" id="PF24934"/>
    </source>
</evidence>
<keyword evidence="16" id="KW-1185">Reference proteome</keyword>
<feature type="domain" description="RDRP core" evidence="10">
    <location>
        <begin position="507"/>
        <end position="1106"/>
    </location>
</feature>
<evidence type="ECO:0000256" key="4">
    <source>
        <dbReference type="ARBA" id="ARBA00022679"/>
    </source>
</evidence>
<comment type="caution">
    <text evidence="15">The sequence shown here is derived from an EMBL/GenBank/DDBJ whole genome shotgun (WGS) entry which is preliminary data.</text>
</comment>
<comment type="catalytic activity">
    <reaction evidence="8">
        <text>RNA(n) + a ribonucleoside 5'-triphosphate = RNA(n+1) + diphosphate</text>
        <dbReference type="Rhea" id="RHEA:21248"/>
        <dbReference type="Rhea" id="RHEA-COMP:14527"/>
        <dbReference type="Rhea" id="RHEA-COMP:17342"/>
        <dbReference type="ChEBI" id="CHEBI:33019"/>
        <dbReference type="ChEBI" id="CHEBI:61557"/>
        <dbReference type="ChEBI" id="CHEBI:140395"/>
        <dbReference type="EC" id="2.7.7.48"/>
    </reaction>
</comment>
<dbReference type="Pfam" id="PF24642">
    <property type="entry name" value="DUF7636"/>
    <property type="match status" value="1"/>
</dbReference>
<dbReference type="GO" id="GO:0003723">
    <property type="term" value="F:RNA binding"/>
    <property type="evidence" value="ECO:0007669"/>
    <property type="project" value="UniProtKB-KW"/>
</dbReference>
<keyword evidence="3" id="KW-0696">RNA-directed RNA polymerase</keyword>
<evidence type="ECO:0000259" key="11">
    <source>
        <dbReference type="Pfam" id="PF24642"/>
    </source>
</evidence>
<evidence type="ECO:0000313" key="16">
    <source>
        <dbReference type="Proteomes" id="UP000298663"/>
    </source>
</evidence>
<feature type="domain" description="DUF7636" evidence="11">
    <location>
        <begin position="1506"/>
        <end position="1606"/>
    </location>
</feature>
<feature type="domain" description="RDRP C-terminal head" evidence="14">
    <location>
        <begin position="1130"/>
        <end position="1303"/>
    </location>
</feature>
<comment type="similarity">
    <text evidence="1">Belongs to the RdRP family.</text>
</comment>
<keyword evidence="5" id="KW-0548">Nucleotidyltransferase</keyword>
<dbReference type="PANTHER" id="PTHR23079:SF57">
    <property type="entry name" value="RNA-DIRECTED RNA POLYMERASE"/>
    <property type="match status" value="1"/>
</dbReference>